<organism evidence="3 4">
    <name type="scientific">[Torrubiella] hemipterigena</name>
    <dbReference type="NCBI Taxonomy" id="1531966"/>
    <lineage>
        <taxon>Eukaryota</taxon>
        <taxon>Fungi</taxon>
        <taxon>Dikarya</taxon>
        <taxon>Ascomycota</taxon>
        <taxon>Pezizomycotina</taxon>
        <taxon>Sordariomycetes</taxon>
        <taxon>Hypocreomycetidae</taxon>
        <taxon>Hypocreales</taxon>
        <taxon>Clavicipitaceae</taxon>
        <taxon>Clavicipitaceae incertae sedis</taxon>
        <taxon>'Torrubiella' clade</taxon>
    </lineage>
</organism>
<accession>A0A0A1TNS5</accession>
<dbReference type="InterPro" id="IPR029045">
    <property type="entry name" value="ClpP/crotonase-like_dom_sf"/>
</dbReference>
<dbReference type="EMBL" id="CDHN01000005">
    <property type="protein sequence ID" value="CEJ93135.1"/>
    <property type="molecule type" value="Genomic_DNA"/>
</dbReference>
<reference evidence="3 4" key="1">
    <citation type="journal article" date="2015" name="Genome Announc.">
        <title>Draft Genome Sequence and Gene Annotation of the Entomopathogenic Fungus Verticillium hemipterigenum.</title>
        <authorList>
            <person name="Horn F."/>
            <person name="Habel A."/>
            <person name="Scharf D.H."/>
            <person name="Dworschak J."/>
            <person name="Brakhage A.A."/>
            <person name="Guthke R."/>
            <person name="Hertweck C."/>
            <person name="Linde J."/>
        </authorList>
    </citation>
    <scope>NUCLEOTIDE SEQUENCE [LARGE SCALE GENOMIC DNA]</scope>
</reference>
<feature type="chain" id="PRO_5001979612" description="CPAF-like PDZ domain-containing protein" evidence="1">
    <location>
        <begin position="20"/>
        <end position="807"/>
    </location>
</feature>
<dbReference type="Proteomes" id="UP000039046">
    <property type="component" value="Unassembled WGS sequence"/>
</dbReference>
<dbReference type="Pfam" id="PF23658">
    <property type="entry name" value="PDZ_CPAF_rel"/>
    <property type="match status" value="1"/>
</dbReference>
<proteinExistence type="predicted"/>
<dbReference type="HOGENOM" id="CLU_014251_0_1_1"/>
<dbReference type="GO" id="GO:0008236">
    <property type="term" value="F:serine-type peptidase activity"/>
    <property type="evidence" value="ECO:0007669"/>
    <property type="project" value="InterPro"/>
</dbReference>
<protein>
    <recommendedName>
        <fullName evidence="2">CPAF-like PDZ domain-containing protein</fullName>
    </recommendedName>
</protein>
<sequence length="807" mass="88326">MRFNAPIVATALLATSGSAAVTPTKCNADNCLRALRATQIPDRVESARAFCASFTATSAANVPIPTYAQDGCKDNQNGDMKARLSSACACLPAASTTSSAVPSKTAEPCAEVSSSWASQVAQKAIPTVAASVAHKCLQSVPFNKKDAVAIIDAMEPYLEWQSDSAYLKNPPKGYLYPPYDMYAKYKEVRANTEAGKYSSHYDFHKDIQEKIFFPGHDGHFWMVADFMSVFNFRHPRGVVSFSEDGKSVPVMKLYEDVMTSPNTASVLKTINGVDAAKYVADLADTTSYSHDPDAAFNGMLYTSNLIGGRHGQFGTGGRYSAIYRGDNTTFAFANGTVFTAANPARVVLDMTGVVDGASFYAKFAAPLTAGAASSVTARKVEKIAADKRAASARVEGYPEPIVSTKDGIVTGYFLEGDDVKDVAVLALRSFKPNSIPEFQAVIQDFIAAAKHANKKKIVIDLQGNGGGYILLGYELYRQFFPHVQEDGFSRWKDTKTFLGLSKAIESYADSFNPYTSDDGEKIDMYNSWFNWRFDLNTTHQPFTSFDDKFHPHVYENTPYTNLMAWDLNNTLLTKNETFGHGIWITGYGDLKNATQPFNAEDIILLYDGNCASTCTLTSEMFRINGGVKSVAFGGRPKAGPMQTIGAIKGSQVLGFGSIYSYAQFGKGLNKDAAAQQDFNRYKNVTLLRFEASVNTRDQILHDNLNDGVPAQFIYEPADCRHYWTLPMIKDVRETWKTAARSAFYGAKCNWGGLEHVQANAAFGETPGSQAEPGPAPARLSETVDTKHNPVVEDPLWDARFNLEAQFE</sequence>
<evidence type="ECO:0000256" key="1">
    <source>
        <dbReference type="SAM" id="SignalP"/>
    </source>
</evidence>
<dbReference type="OrthoDB" id="27214at2759"/>
<dbReference type="PANTHER" id="PTHR37049">
    <property type="entry name" value="PEPTIDASE S41 FAMILY PROTEIN"/>
    <property type="match status" value="1"/>
</dbReference>
<evidence type="ECO:0000313" key="3">
    <source>
        <dbReference type="EMBL" id="CEJ93135.1"/>
    </source>
</evidence>
<evidence type="ECO:0000313" key="4">
    <source>
        <dbReference type="Proteomes" id="UP000039046"/>
    </source>
</evidence>
<dbReference type="SUPFAM" id="SSF52096">
    <property type="entry name" value="ClpP/crotonase"/>
    <property type="match status" value="1"/>
</dbReference>
<dbReference type="GO" id="GO:0006508">
    <property type="term" value="P:proteolysis"/>
    <property type="evidence" value="ECO:0007669"/>
    <property type="project" value="InterPro"/>
</dbReference>
<gene>
    <name evidence="3" type="ORF">VHEMI08747</name>
</gene>
<feature type="signal peptide" evidence="1">
    <location>
        <begin position="1"/>
        <end position="19"/>
    </location>
</feature>
<name>A0A0A1TNS5_9HYPO</name>
<keyword evidence="1" id="KW-0732">Signal</keyword>
<dbReference type="PANTHER" id="PTHR37049:SF4">
    <property type="entry name" value="RHODANESE DOMAIN-CONTAINING PROTEIN"/>
    <property type="match status" value="1"/>
</dbReference>
<keyword evidence="4" id="KW-1185">Reference proteome</keyword>
<dbReference type="InterPro" id="IPR056186">
    <property type="entry name" value="PDZ_CPAF-rel"/>
</dbReference>
<feature type="domain" description="CPAF-like PDZ" evidence="2">
    <location>
        <begin position="231"/>
        <end position="349"/>
    </location>
</feature>
<dbReference type="STRING" id="1531966.A0A0A1TNS5"/>
<dbReference type="Gene3D" id="3.90.226.10">
    <property type="entry name" value="2-enoyl-CoA Hydratase, Chain A, domain 1"/>
    <property type="match status" value="1"/>
</dbReference>
<dbReference type="AlphaFoldDB" id="A0A0A1TNS5"/>
<dbReference type="InterPro" id="IPR052766">
    <property type="entry name" value="S41A_metabolite_peptidase"/>
</dbReference>
<evidence type="ECO:0000259" key="2">
    <source>
        <dbReference type="Pfam" id="PF23658"/>
    </source>
</evidence>